<evidence type="ECO:0000313" key="2">
    <source>
        <dbReference type="EMBL" id="ROS00249.1"/>
    </source>
</evidence>
<feature type="domain" description="DUF4166" evidence="1">
    <location>
        <begin position="18"/>
        <end position="169"/>
    </location>
</feature>
<sequence>MNSLLACCLDKKQFERLPTVVRRAHEGSVLLRGEAKVERGGFFAQLICHLLRLPPARERCLLVVKGEHSPGKMRWNRQFDDHVMNSKFYRRDECLVEQLGPLRLQMRLSVENEVLLYRLRKVSCFGVPIPRVLSPLVMAREREEGGFYRFDVSVSLPVIGLLVSYSGNLRVISEPTTEEVTQ</sequence>
<dbReference type="AlphaFoldDB" id="A0A3N2DKN6"/>
<organism evidence="2 3">
    <name type="scientific">Sinobacterium caligoides</name>
    <dbReference type="NCBI Taxonomy" id="933926"/>
    <lineage>
        <taxon>Bacteria</taxon>
        <taxon>Pseudomonadati</taxon>
        <taxon>Pseudomonadota</taxon>
        <taxon>Gammaproteobacteria</taxon>
        <taxon>Cellvibrionales</taxon>
        <taxon>Spongiibacteraceae</taxon>
        <taxon>Sinobacterium</taxon>
    </lineage>
</organism>
<dbReference type="InterPro" id="IPR025311">
    <property type="entry name" value="DUF4166"/>
</dbReference>
<name>A0A3N2DKN6_9GAMM</name>
<evidence type="ECO:0000259" key="1">
    <source>
        <dbReference type="Pfam" id="PF13761"/>
    </source>
</evidence>
<dbReference type="RefSeq" id="WP_211333709.1">
    <property type="nucleotide sequence ID" value="NZ_RKHR01000005.1"/>
</dbReference>
<evidence type="ECO:0000313" key="3">
    <source>
        <dbReference type="Proteomes" id="UP000275394"/>
    </source>
</evidence>
<keyword evidence="3" id="KW-1185">Reference proteome</keyword>
<dbReference type="Pfam" id="PF13761">
    <property type="entry name" value="DUF4166"/>
    <property type="match status" value="1"/>
</dbReference>
<protein>
    <submittedName>
        <fullName evidence="2">Uncharacterized protein DUF4166</fullName>
    </submittedName>
</protein>
<accession>A0A3N2DKN6</accession>
<dbReference type="EMBL" id="RKHR01000005">
    <property type="protein sequence ID" value="ROS00249.1"/>
    <property type="molecule type" value="Genomic_DNA"/>
</dbReference>
<comment type="caution">
    <text evidence="2">The sequence shown here is derived from an EMBL/GenBank/DDBJ whole genome shotgun (WGS) entry which is preliminary data.</text>
</comment>
<gene>
    <name evidence="2" type="ORF">EDC56_2887</name>
</gene>
<reference evidence="2 3" key="1">
    <citation type="submission" date="2018-11" db="EMBL/GenBank/DDBJ databases">
        <title>Genomic Encyclopedia of Type Strains, Phase IV (KMG-IV): sequencing the most valuable type-strain genomes for metagenomic binning, comparative biology and taxonomic classification.</title>
        <authorList>
            <person name="Goeker M."/>
        </authorList>
    </citation>
    <scope>NUCLEOTIDE SEQUENCE [LARGE SCALE GENOMIC DNA]</scope>
    <source>
        <strain evidence="2 3">DSM 100316</strain>
    </source>
</reference>
<proteinExistence type="predicted"/>
<dbReference type="Proteomes" id="UP000275394">
    <property type="component" value="Unassembled WGS sequence"/>
</dbReference>